<organism evidence="6 7">
    <name type="scientific">Cudoniella acicularis</name>
    <dbReference type="NCBI Taxonomy" id="354080"/>
    <lineage>
        <taxon>Eukaryota</taxon>
        <taxon>Fungi</taxon>
        <taxon>Dikarya</taxon>
        <taxon>Ascomycota</taxon>
        <taxon>Pezizomycotina</taxon>
        <taxon>Leotiomycetes</taxon>
        <taxon>Helotiales</taxon>
        <taxon>Tricladiaceae</taxon>
        <taxon>Cudoniella</taxon>
    </lineage>
</organism>
<feature type="domain" description="FAD-binding" evidence="5">
    <location>
        <begin position="10"/>
        <end position="375"/>
    </location>
</feature>
<dbReference type="EMBL" id="JAAMPI010000031">
    <property type="protein sequence ID" value="KAF4637218.1"/>
    <property type="molecule type" value="Genomic_DNA"/>
</dbReference>
<dbReference type="Proteomes" id="UP000566819">
    <property type="component" value="Unassembled WGS sequence"/>
</dbReference>
<dbReference type="GO" id="GO:0004497">
    <property type="term" value="F:monooxygenase activity"/>
    <property type="evidence" value="ECO:0007669"/>
    <property type="project" value="InterPro"/>
</dbReference>
<dbReference type="InterPro" id="IPR002938">
    <property type="entry name" value="FAD-bd"/>
</dbReference>
<keyword evidence="4" id="KW-0560">Oxidoreductase</keyword>
<comment type="similarity">
    <text evidence="1">Belongs to the paxM FAD-dependent monooxygenase family.</text>
</comment>
<evidence type="ECO:0000256" key="4">
    <source>
        <dbReference type="ARBA" id="ARBA00023002"/>
    </source>
</evidence>
<protein>
    <recommendedName>
        <fullName evidence="5">FAD-binding domain-containing protein</fullName>
    </recommendedName>
</protein>
<reference evidence="6 7" key="1">
    <citation type="submission" date="2020-03" db="EMBL/GenBank/DDBJ databases">
        <title>Draft Genome Sequence of Cudoniella acicularis.</title>
        <authorList>
            <person name="Buettner E."/>
            <person name="Kellner H."/>
        </authorList>
    </citation>
    <scope>NUCLEOTIDE SEQUENCE [LARGE SCALE GENOMIC DNA]</scope>
    <source>
        <strain evidence="6 7">DSM 108380</strain>
    </source>
</reference>
<name>A0A8H4RXD6_9HELO</name>
<keyword evidence="3" id="KW-0274">FAD</keyword>
<dbReference type="SUPFAM" id="SSF51905">
    <property type="entry name" value="FAD/NAD(P)-binding domain"/>
    <property type="match status" value="1"/>
</dbReference>
<dbReference type="Gene3D" id="3.50.50.60">
    <property type="entry name" value="FAD/NAD(P)-binding domain"/>
    <property type="match status" value="1"/>
</dbReference>
<dbReference type="OrthoDB" id="10029326at2759"/>
<sequence>MAKAKPSSFTAIIVGGSVAGLTLAHTLSRANINYILLEARDTLSPNLGAGIVVMPNGARILDQMGIWEPINDVMTPMGIQYRRRSDGTLVSQADFPKRVEERLGYFSGIMERQTFLQRLFEQLEDKSKVHLNKKVVSFNHDKEHVRVQCYDGSEFVGDIVVGADGIHSRTRQEMQRFAEEAGPQGMMDKDKTSITAQYNAFFGISEPLPYLSPGDAVVASDINHSSLLFVSKHGLPQWFFFSKMDKCYQGKDIPRFNKAQMEEQIDKFANWKFSENVSLKDLMAKTSTLSYLPLEEATHNIWTYKRFVCVGDAIHKMTPNMGQGGNQAIESAAALSNCLVEMLARSSDSVITLANIEQALQKYQKQRRKRAKLFVKLSGLVTRDETLDTLTHTLRFLFLDPWTNFQMDLYTMAPYLTFLPLPGRTIGNKYWEAGMKNSTASERPKARL</sequence>
<evidence type="ECO:0000313" key="6">
    <source>
        <dbReference type="EMBL" id="KAF4637218.1"/>
    </source>
</evidence>
<keyword evidence="2" id="KW-0285">Flavoprotein</keyword>
<dbReference type="PRINTS" id="PR00420">
    <property type="entry name" value="RNGMNOXGNASE"/>
</dbReference>
<evidence type="ECO:0000256" key="2">
    <source>
        <dbReference type="ARBA" id="ARBA00022630"/>
    </source>
</evidence>
<dbReference type="PANTHER" id="PTHR47356:SF2">
    <property type="entry name" value="FAD-BINDING DOMAIN-CONTAINING PROTEIN-RELATED"/>
    <property type="match status" value="1"/>
</dbReference>
<gene>
    <name evidence="6" type="ORF">G7Y89_g864</name>
</gene>
<comment type="caution">
    <text evidence="6">The sequence shown here is derived from an EMBL/GenBank/DDBJ whole genome shotgun (WGS) entry which is preliminary data.</text>
</comment>
<evidence type="ECO:0000256" key="3">
    <source>
        <dbReference type="ARBA" id="ARBA00022827"/>
    </source>
</evidence>
<dbReference type="AlphaFoldDB" id="A0A8H4RXD6"/>
<dbReference type="InterPro" id="IPR036188">
    <property type="entry name" value="FAD/NAD-bd_sf"/>
</dbReference>
<evidence type="ECO:0000256" key="1">
    <source>
        <dbReference type="ARBA" id="ARBA00007992"/>
    </source>
</evidence>
<evidence type="ECO:0000259" key="5">
    <source>
        <dbReference type="Pfam" id="PF01494"/>
    </source>
</evidence>
<proteinExistence type="inferred from homology"/>
<accession>A0A8H4RXD6</accession>
<evidence type="ECO:0000313" key="7">
    <source>
        <dbReference type="Proteomes" id="UP000566819"/>
    </source>
</evidence>
<keyword evidence="7" id="KW-1185">Reference proteome</keyword>
<dbReference type="PANTHER" id="PTHR47356">
    <property type="entry name" value="FAD-DEPENDENT MONOOXYGENASE ASQG-RELATED"/>
    <property type="match status" value="1"/>
</dbReference>
<dbReference type="GO" id="GO:0071949">
    <property type="term" value="F:FAD binding"/>
    <property type="evidence" value="ECO:0007669"/>
    <property type="project" value="InterPro"/>
</dbReference>
<dbReference type="Pfam" id="PF01494">
    <property type="entry name" value="FAD_binding_3"/>
    <property type="match status" value="1"/>
</dbReference>
<dbReference type="InterPro" id="IPR050562">
    <property type="entry name" value="FAD_mOase_fung"/>
</dbReference>